<evidence type="ECO:0000256" key="2">
    <source>
        <dbReference type="SAM" id="Phobius"/>
    </source>
</evidence>
<proteinExistence type="predicted"/>
<name>A0AA38VPB7_9PEZI</name>
<feature type="compositionally biased region" description="Basic and acidic residues" evidence="1">
    <location>
        <begin position="109"/>
        <end position="146"/>
    </location>
</feature>
<dbReference type="Proteomes" id="UP001174694">
    <property type="component" value="Unassembled WGS sequence"/>
</dbReference>
<organism evidence="3 4">
    <name type="scientific">Pleurostoma richardsiae</name>
    <dbReference type="NCBI Taxonomy" id="41990"/>
    <lineage>
        <taxon>Eukaryota</taxon>
        <taxon>Fungi</taxon>
        <taxon>Dikarya</taxon>
        <taxon>Ascomycota</taxon>
        <taxon>Pezizomycotina</taxon>
        <taxon>Sordariomycetes</taxon>
        <taxon>Sordariomycetidae</taxon>
        <taxon>Calosphaeriales</taxon>
        <taxon>Pleurostomataceae</taxon>
        <taxon>Pleurostoma</taxon>
    </lineage>
</organism>
<evidence type="ECO:0000256" key="1">
    <source>
        <dbReference type="SAM" id="MobiDB-lite"/>
    </source>
</evidence>
<protein>
    <submittedName>
        <fullName evidence="3">Uncharacterized protein</fullName>
    </submittedName>
</protein>
<keyword evidence="2" id="KW-1133">Transmembrane helix</keyword>
<dbReference type="AlphaFoldDB" id="A0AA38VPB7"/>
<feature type="region of interest" description="Disordered" evidence="1">
    <location>
        <begin position="72"/>
        <end position="158"/>
    </location>
</feature>
<keyword evidence="4" id="KW-1185">Reference proteome</keyword>
<evidence type="ECO:0000313" key="3">
    <source>
        <dbReference type="EMBL" id="KAJ9143742.1"/>
    </source>
</evidence>
<keyword evidence="2" id="KW-0812">Transmembrane</keyword>
<reference evidence="3" key="1">
    <citation type="submission" date="2022-07" db="EMBL/GenBank/DDBJ databases">
        <title>Fungi with potential for degradation of polypropylene.</title>
        <authorList>
            <person name="Gostincar C."/>
        </authorList>
    </citation>
    <scope>NUCLEOTIDE SEQUENCE</scope>
    <source>
        <strain evidence="3">EXF-13308</strain>
    </source>
</reference>
<feature type="compositionally biased region" description="Basic and acidic residues" evidence="1">
    <location>
        <begin position="74"/>
        <end position="84"/>
    </location>
</feature>
<gene>
    <name evidence="3" type="ORF">NKR23_g6285</name>
</gene>
<sequence>MTAFRATFLSLSQRAVARQPLRLQTTVRVPRRGYSDVRSQKPSDKKAVTNLPLIAVFAAVAVGGLYFVSAGQKSQKDVPKDSHAGQKIIHGAPFQNRENEPSAWSGKVSSEKAAKTEDKTHVAKSDVPDDAPNKAENFAKEEDRLTNKPPSKRVSPLT</sequence>
<accession>A0AA38VPB7</accession>
<evidence type="ECO:0000313" key="4">
    <source>
        <dbReference type="Proteomes" id="UP001174694"/>
    </source>
</evidence>
<feature type="transmembrane region" description="Helical" evidence="2">
    <location>
        <begin position="47"/>
        <end position="68"/>
    </location>
</feature>
<keyword evidence="2" id="KW-0472">Membrane</keyword>
<dbReference type="EMBL" id="JANBVO010000018">
    <property type="protein sequence ID" value="KAJ9143742.1"/>
    <property type="molecule type" value="Genomic_DNA"/>
</dbReference>
<comment type="caution">
    <text evidence="3">The sequence shown here is derived from an EMBL/GenBank/DDBJ whole genome shotgun (WGS) entry which is preliminary data.</text>
</comment>